<dbReference type="InterPro" id="IPR002831">
    <property type="entry name" value="Tscrpt_reg_TrmB_N"/>
</dbReference>
<dbReference type="EMBL" id="CP108085">
    <property type="protein sequence ID" value="WUP71858.1"/>
    <property type="molecule type" value="Genomic_DNA"/>
</dbReference>
<evidence type="ECO:0000313" key="2">
    <source>
        <dbReference type="EMBL" id="WUP71858.1"/>
    </source>
</evidence>
<organism evidence="2 3">
    <name type="scientific">Microbispora hainanensis</name>
    <dbReference type="NCBI Taxonomy" id="568844"/>
    <lineage>
        <taxon>Bacteria</taxon>
        <taxon>Bacillati</taxon>
        <taxon>Actinomycetota</taxon>
        <taxon>Actinomycetes</taxon>
        <taxon>Streptosporangiales</taxon>
        <taxon>Streptosporangiaceae</taxon>
        <taxon>Microbispora</taxon>
    </lineage>
</organism>
<dbReference type="PANTHER" id="PTHR34293:SF1">
    <property type="entry name" value="HTH-TYPE TRANSCRIPTIONAL REGULATOR TRMBL2"/>
    <property type="match status" value="1"/>
</dbReference>
<sequence>MLESIGLSPQDEEVYHSLVRRTQATVAEIVADCHLPAAAARRILQTLLDLGLATRSTGRPTRYVAVSPDSSLEALLRERERELDGVRAHIRALMDVYRANTRFAHPGELVEVVSGRDEVNQRWVQMQRDTRGQMRGFDRPPYAAPAQPREPNSVELDLLRRGVRYRVIYDTSVLEMSGWLEDVTIGIQHGEQARIHAGLPMKLGISDDRLAIIPLLRAGDAVLTASYLIHPSPLLDALIALFEALWDRSVPVRLHGAGGAAGPGGLAQAAGSNGAGEPDRDLSPDEERLLTLLAAGATDGSAARALGWSERTVQRHITKLMHRLGVRTRFQAAMEATRRGWI</sequence>
<dbReference type="PRINTS" id="PR00038">
    <property type="entry name" value="HTHLUXR"/>
</dbReference>
<proteinExistence type="predicted"/>
<dbReference type="Proteomes" id="UP001432011">
    <property type="component" value="Chromosome"/>
</dbReference>
<dbReference type="SUPFAM" id="SSF46785">
    <property type="entry name" value="Winged helix' DNA-binding domain"/>
    <property type="match status" value="1"/>
</dbReference>
<dbReference type="Pfam" id="PF01978">
    <property type="entry name" value="TrmB"/>
    <property type="match status" value="1"/>
</dbReference>
<protein>
    <submittedName>
        <fullName evidence="2">LuxR C-terminal-related transcriptional regulator</fullName>
    </submittedName>
</protein>
<gene>
    <name evidence="2" type="ORF">OG913_20675</name>
</gene>
<dbReference type="SMART" id="SM00421">
    <property type="entry name" value="HTH_LUXR"/>
    <property type="match status" value="1"/>
</dbReference>
<dbReference type="Gene3D" id="1.10.10.10">
    <property type="entry name" value="Winged helix-like DNA-binding domain superfamily/Winged helix DNA-binding domain"/>
    <property type="match status" value="2"/>
</dbReference>
<dbReference type="SUPFAM" id="SSF46894">
    <property type="entry name" value="C-terminal effector domain of the bipartite response regulators"/>
    <property type="match status" value="1"/>
</dbReference>
<dbReference type="InterPro" id="IPR051797">
    <property type="entry name" value="TrmB-like"/>
</dbReference>
<dbReference type="InterPro" id="IPR016032">
    <property type="entry name" value="Sig_transdc_resp-reg_C-effctor"/>
</dbReference>
<dbReference type="PROSITE" id="PS50043">
    <property type="entry name" value="HTH_LUXR_2"/>
    <property type="match status" value="1"/>
</dbReference>
<dbReference type="CDD" id="cd06170">
    <property type="entry name" value="LuxR_C_like"/>
    <property type="match status" value="1"/>
</dbReference>
<dbReference type="InterPro" id="IPR036388">
    <property type="entry name" value="WH-like_DNA-bd_sf"/>
</dbReference>
<evidence type="ECO:0000313" key="3">
    <source>
        <dbReference type="Proteomes" id="UP001432011"/>
    </source>
</evidence>
<dbReference type="InterPro" id="IPR000792">
    <property type="entry name" value="Tscrpt_reg_LuxR_C"/>
</dbReference>
<accession>A0ABZ1SHX3</accession>
<dbReference type="Pfam" id="PF00196">
    <property type="entry name" value="GerE"/>
    <property type="match status" value="1"/>
</dbReference>
<dbReference type="RefSeq" id="WP_328708269.1">
    <property type="nucleotide sequence ID" value="NZ_CP108085.1"/>
</dbReference>
<reference evidence="2" key="1">
    <citation type="submission" date="2022-10" db="EMBL/GenBank/DDBJ databases">
        <title>The complete genomes of actinobacterial strains from the NBC collection.</title>
        <authorList>
            <person name="Joergensen T.S."/>
            <person name="Alvarez Arevalo M."/>
            <person name="Sterndorff E.B."/>
            <person name="Faurdal D."/>
            <person name="Vuksanovic O."/>
            <person name="Mourched A.-S."/>
            <person name="Charusanti P."/>
            <person name="Shaw S."/>
            <person name="Blin K."/>
            <person name="Weber T."/>
        </authorList>
    </citation>
    <scope>NUCLEOTIDE SEQUENCE</scope>
    <source>
        <strain evidence="2">NBC_00254</strain>
    </source>
</reference>
<name>A0ABZ1SHX3_9ACTN</name>
<keyword evidence="3" id="KW-1185">Reference proteome</keyword>
<dbReference type="InterPro" id="IPR036390">
    <property type="entry name" value="WH_DNA-bd_sf"/>
</dbReference>
<evidence type="ECO:0000259" key="1">
    <source>
        <dbReference type="PROSITE" id="PS50043"/>
    </source>
</evidence>
<feature type="domain" description="HTH luxR-type" evidence="1">
    <location>
        <begin position="275"/>
        <end position="340"/>
    </location>
</feature>
<dbReference type="PANTHER" id="PTHR34293">
    <property type="entry name" value="HTH-TYPE TRANSCRIPTIONAL REGULATOR TRMBL2"/>
    <property type="match status" value="1"/>
</dbReference>